<feature type="domain" description="C-type lectin" evidence="2">
    <location>
        <begin position="146"/>
        <end position="256"/>
    </location>
</feature>
<dbReference type="Proteomes" id="UP001488805">
    <property type="component" value="Unassembled WGS sequence"/>
</dbReference>
<evidence type="ECO:0000256" key="1">
    <source>
        <dbReference type="SAM" id="Phobius"/>
    </source>
</evidence>
<organism evidence="3 4">
    <name type="scientific">Zoarces viviparus</name>
    <name type="common">Viviparous eelpout</name>
    <name type="synonym">Blennius viviparus</name>
    <dbReference type="NCBI Taxonomy" id="48416"/>
    <lineage>
        <taxon>Eukaryota</taxon>
        <taxon>Metazoa</taxon>
        <taxon>Chordata</taxon>
        <taxon>Craniata</taxon>
        <taxon>Vertebrata</taxon>
        <taxon>Euteleostomi</taxon>
        <taxon>Actinopterygii</taxon>
        <taxon>Neopterygii</taxon>
        <taxon>Teleostei</taxon>
        <taxon>Neoteleostei</taxon>
        <taxon>Acanthomorphata</taxon>
        <taxon>Eupercaria</taxon>
        <taxon>Perciformes</taxon>
        <taxon>Cottioidei</taxon>
        <taxon>Zoarcales</taxon>
        <taxon>Zoarcidae</taxon>
        <taxon>Zoarcinae</taxon>
        <taxon>Zoarces</taxon>
    </lineage>
</organism>
<dbReference type="SMART" id="SM00034">
    <property type="entry name" value="CLECT"/>
    <property type="match status" value="3"/>
</dbReference>
<dbReference type="PROSITE" id="PS50041">
    <property type="entry name" value="C_TYPE_LECTIN_2"/>
    <property type="match status" value="3"/>
</dbReference>
<protein>
    <recommendedName>
        <fullName evidence="2">C-type lectin domain-containing protein</fullName>
    </recommendedName>
</protein>
<keyword evidence="1" id="KW-1133">Transmembrane helix</keyword>
<keyword evidence="4" id="KW-1185">Reference proteome</keyword>
<evidence type="ECO:0000313" key="3">
    <source>
        <dbReference type="EMBL" id="KAK9518661.1"/>
    </source>
</evidence>
<evidence type="ECO:0000259" key="2">
    <source>
        <dbReference type="PROSITE" id="PS50041"/>
    </source>
</evidence>
<feature type="domain" description="C-type lectin" evidence="2">
    <location>
        <begin position="1"/>
        <end position="124"/>
    </location>
</feature>
<gene>
    <name evidence="3" type="ORF">VZT92_022845</name>
</gene>
<comment type="caution">
    <text evidence="3">The sequence shown here is derived from an EMBL/GenBank/DDBJ whole genome shotgun (WGS) entry which is preliminary data.</text>
</comment>
<keyword evidence="1" id="KW-0472">Membrane</keyword>
<feature type="non-terminal residue" evidence="3">
    <location>
        <position position="1"/>
    </location>
</feature>
<dbReference type="CDD" id="cd00037">
    <property type="entry name" value="CLECT"/>
    <property type="match status" value="3"/>
</dbReference>
<evidence type="ECO:0000313" key="4">
    <source>
        <dbReference type="Proteomes" id="UP001488805"/>
    </source>
</evidence>
<dbReference type="InterPro" id="IPR016186">
    <property type="entry name" value="C-type_lectin-like/link_sf"/>
</dbReference>
<dbReference type="AlphaFoldDB" id="A0AAW1E7X0"/>
<proteinExistence type="predicted"/>
<name>A0AAW1E7X0_ZOAVI</name>
<reference evidence="3 4" key="1">
    <citation type="journal article" date="2024" name="Genome Biol. Evol.">
        <title>Chromosome-level genome assembly of the viviparous eelpout Zoarces viviparus.</title>
        <authorList>
            <person name="Fuhrmann N."/>
            <person name="Brasseur M.V."/>
            <person name="Bakowski C.E."/>
            <person name="Podsiadlowski L."/>
            <person name="Prost S."/>
            <person name="Krehenwinkel H."/>
            <person name="Mayer C."/>
        </authorList>
    </citation>
    <scope>NUCLEOTIDE SEQUENCE [LARGE SCALE GENOMIC DNA]</scope>
    <source>
        <strain evidence="3">NO-MEL_2022_Ind0_liver</strain>
    </source>
</reference>
<dbReference type="SUPFAM" id="SSF56436">
    <property type="entry name" value="C-type lectin-like"/>
    <property type="match status" value="3"/>
</dbReference>
<dbReference type="InterPro" id="IPR050111">
    <property type="entry name" value="C-type_lectin/snaclec_domain"/>
</dbReference>
<dbReference type="Gene3D" id="3.10.100.10">
    <property type="entry name" value="Mannose-Binding Protein A, subunit A"/>
    <property type="match status" value="3"/>
</dbReference>
<dbReference type="Pfam" id="PF00059">
    <property type="entry name" value="Lectin_C"/>
    <property type="match status" value="3"/>
</dbReference>
<dbReference type="EMBL" id="JBCEZU010000519">
    <property type="protein sequence ID" value="KAK9518661.1"/>
    <property type="molecule type" value="Genomic_DNA"/>
</dbReference>
<dbReference type="InterPro" id="IPR001304">
    <property type="entry name" value="C-type_lectin-like"/>
</dbReference>
<feature type="domain" description="C-type lectin" evidence="2">
    <location>
        <begin position="290"/>
        <end position="402"/>
    </location>
</feature>
<feature type="transmembrane region" description="Helical" evidence="1">
    <location>
        <begin position="432"/>
        <end position="452"/>
    </location>
</feature>
<sequence>CYTIISSSPIIWVEAMRKCIDIGGQLASIPTRRVQAFLTTKMAESANTDLWIGLSAFKQDGFYWTDGKARKYTNWGYSTNRRRLGSFYQRWDEEECVVLTSSSTFGIGKWFIKTCNDTNGFICQQDVGKKWPPRPDPAISNIYVTLGNDSIKLVTKNLTWDDAKRHCEGDSAHLASLRNEWTQAYAELLAMNLKAPLWIGLNKQINGYFRYVDGWHLSSAGWAVGEPSRDRPCVYLDVDGKWKTAFCNRTMNSVCKQSTDLPPTESSIFPGICPQETNEEYRQSYVWLPFKGHCYVFITDEIEWADAASSCVRHGGTLASIEDPSEQEFIKSYVEIFQDSHSAFWVGLYKTHGGDWKWLDKTVLDYINWAEDEPDNDYGQIETADGIWRTGRRWHDRAYICKTPKVMPVDSESGKAEPHGGQDPRSRVHTSLIIVLIITITSTLIVVAFFLYKKSPRSLPTFDNPLYFDRERSQPDVVDTNKLIENAEVENPEPIITL</sequence>
<dbReference type="PANTHER" id="PTHR22803">
    <property type="entry name" value="MANNOSE, PHOSPHOLIPASE, LECTIN RECEPTOR RELATED"/>
    <property type="match status" value="1"/>
</dbReference>
<keyword evidence="1" id="KW-0812">Transmembrane</keyword>
<accession>A0AAW1E7X0</accession>
<dbReference type="InterPro" id="IPR016187">
    <property type="entry name" value="CTDL_fold"/>
</dbReference>